<dbReference type="OrthoDB" id="6614653at2759"/>
<dbReference type="Proteomes" id="UP000246991">
    <property type="component" value="Unassembled WGS sequence"/>
</dbReference>
<feature type="region of interest" description="Disordered" evidence="6">
    <location>
        <begin position="1"/>
        <end position="21"/>
    </location>
</feature>
<evidence type="ECO:0000313" key="9">
    <source>
        <dbReference type="Proteomes" id="UP000246991"/>
    </source>
</evidence>
<evidence type="ECO:0000256" key="2">
    <source>
        <dbReference type="ARBA" id="ARBA00022964"/>
    </source>
</evidence>
<keyword evidence="2" id="KW-0223">Dioxygenase</keyword>
<organism evidence="8 9">
    <name type="scientific">Tuber magnatum</name>
    <name type="common">white Piedmont truffle</name>
    <dbReference type="NCBI Taxonomy" id="42249"/>
    <lineage>
        <taxon>Eukaryota</taxon>
        <taxon>Fungi</taxon>
        <taxon>Dikarya</taxon>
        <taxon>Ascomycota</taxon>
        <taxon>Pezizomycotina</taxon>
        <taxon>Pezizomycetes</taxon>
        <taxon>Pezizales</taxon>
        <taxon>Tuberaceae</taxon>
        <taxon>Tuber</taxon>
    </lineage>
</organism>
<dbReference type="PANTHER" id="PTHR16557">
    <property type="entry name" value="ALKYLATED DNA REPAIR PROTEIN ALKB-RELATED"/>
    <property type="match status" value="1"/>
</dbReference>
<feature type="domain" description="Fe2OG dioxygenase" evidence="7">
    <location>
        <begin position="221"/>
        <end position="330"/>
    </location>
</feature>
<comment type="caution">
    <text evidence="8">The sequence shown here is derived from an EMBL/GenBank/DDBJ whole genome shotgun (WGS) entry which is preliminary data.</text>
</comment>
<dbReference type="PANTHER" id="PTHR16557:SF2">
    <property type="entry name" value="NUCLEIC ACID DIOXYGENASE ALKBH1"/>
    <property type="match status" value="1"/>
</dbReference>
<dbReference type="InterPro" id="IPR004574">
    <property type="entry name" value="Alkb"/>
</dbReference>
<dbReference type="STRING" id="42249.A0A317SWN0"/>
<evidence type="ECO:0000256" key="1">
    <source>
        <dbReference type="ARBA" id="ARBA00022723"/>
    </source>
</evidence>
<sequence>MQNGVKMKTPPKPPPISYAHHAPPAHIRALHKAHQKSALTAPTVLDFENLPPNSSSSPPAIATSTISASIASAAFSAFCDGADATSVESDILIYKVASVPGLEVIPNLFPPSVQKTLLRKLLLRDLSDPRHKTNLHAHYNLPPPSPGARSYFELPPETTFRALSTDGRDLPIDRMLDKKLRWVTLGGQYDWSLKKYPVDSSSLPKFPRDIRELVGSLFGITAQAAIVNIYSPGDTLAPHRDISEASSASLVSVSLGCEALFIAGVGEGEGVVVRVRSGDAVVMSGEARWAWHSVPTVAARTCPEWLQEWPEERRCWMMGKRVNLNVRQMWD</sequence>
<comment type="cofactor">
    <cofactor evidence="5">
        <name>Fe(2+)</name>
        <dbReference type="ChEBI" id="CHEBI:29033"/>
    </cofactor>
    <text evidence="5">Binds 1 Fe(2+) ion per subunit.</text>
</comment>
<evidence type="ECO:0000259" key="7">
    <source>
        <dbReference type="PROSITE" id="PS51471"/>
    </source>
</evidence>
<dbReference type="GO" id="GO:0051213">
    <property type="term" value="F:dioxygenase activity"/>
    <property type="evidence" value="ECO:0007669"/>
    <property type="project" value="UniProtKB-KW"/>
</dbReference>
<keyword evidence="1 5" id="KW-0479">Metal-binding</keyword>
<dbReference type="Pfam" id="PF13532">
    <property type="entry name" value="2OG-FeII_Oxy_2"/>
    <property type="match status" value="1"/>
</dbReference>
<keyword evidence="4 5" id="KW-0408">Iron</keyword>
<proteinExistence type="predicted"/>
<dbReference type="AlphaFoldDB" id="A0A317SWN0"/>
<dbReference type="InterPro" id="IPR037151">
    <property type="entry name" value="AlkB-like_sf"/>
</dbReference>
<keyword evidence="9" id="KW-1185">Reference proteome</keyword>
<protein>
    <recommendedName>
        <fullName evidence="7">Fe2OG dioxygenase domain-containing protein</fullName>
    </recommendedName>
</protein>
<evidence type="ECO:0000256" key="3">
    <source>
        <dbReference type="ARBA" id="ARBA00023002"/>
    </source>
</evidence>
<keyword evidence="3" id="KW-0560">Oxidoreductase</keyword>
<dbReference type="GO" id="GO:0046872">
    <property type="term" value="F:metal ion binding"/>
    <property type="evidence" value="ECO:0007669"/>
    <property type="project" value="UniProtKB-KW"/>
</dbReference>
<name>A0A317SWN0_9PEZI</name>
<dbReference type="InterPro" id="IPR027450">
    <property type="entry name" value="AlkB-like"/>
</dbReference>
<feature type="binding site" evidence="5">
    <location>
        <position position="239"/>
    </location>
    <ligand>
        <name>Fe cation</name>
        <dbReference type="ChEBI" id="CHEBI:24875"/>
        <note>catalytic</note>
    </ligand>
</feature>
<evidence type="ECO:0000313" key="8">
    <source>
        <dbReference type="EMBL" id="PWW77937.1"/>
    </source>
</evidence>
<evidence type="ECO:0000256" key="6">
    <source>
        <dbReference type="SAM" id="MobiDB-lite"/>
    </source>
</evidence>
<reference evidence="8 9" key="1">
    <citation type="submission" date="2018-03" db="EMBL/GenBank/DDBJ databases">
        <title>Genomes of Pezizomycetes fungi and the evolution of truffles.</title>
        <authorList>
            <person name="Murat C."/>
            <person name="Payen T."/>
            <person name="Noel B."/>
            <person name="Kuo A."/>
            <person name="Martin F.M."/>
        </authorList>
    </citation>
    <scope>NUCLEOTIDE SEQUENCE [LARGE SCALE GENOMIC DNA]</scope>
    <source>
        <strain evidence="8">091103-1</strain>
    </source>
</reference>
<dbReference type="GO" id="GO:0005737">
    <property type="term" value="C:cytoplasm"/>
    <property type="evidence" value="ECO:0007669"/>
    <property type="project" value="TreeGrafter"/>
</dbReference>
<accession>A0A317SWN0</accession>
<dbReference type="EMBL" id="PYWC01000018">
    <property type="protein sequence ID" value="PWW77937.1"/>
    <property type="molecule type" value="Genomic_DNA"/>
</dbReference>
<dbReference type="SUPFAM" id="SSF51197">
    <property type="entry name" value="Clavaminate synthase-like"/>
    <property type="match status" value="1"/>
</dbReference>
<gene>
    <name evidence="8" type="ORF">C7212DRAFT_276731</name>
</gene>
<evidence type="ECO:0000256" key="4">
    <source>
        <dbReference type="ARBA" id="ARBA00023004"/>
    </source>
</evidence>
<dbReference type="Gene3D" id="2.60.120.590">
    <property type="entry name" value="Alpha-ketoglutarate-dependent dioxygenase AlkB-like"/>
    <property type="match status" value="1"/>
</dbReference>
<dbReference type="PROSITE" id="PS51471">
    <property type="entry name" value="FE2OG_OXY"/>
    <property type="match status" value="1"/>
</dbReference>
<dbReference type="GO" id="GO:0005634">
    <property type="term" value="C:nucleus"/>
    <property type="evidence" value="ECO:0007669"/>
    <property type="project" value="TreeGrafter"/>
</dbReference>
<feature type="binding site" evidence="5">
    <location>
        <position position="292"/>
    </location>
    <ligand>
        <name>Fe cation</name>
        <dbReference type="ChEBI" id="CHEBI:24875"/>
        <note>catalytic</note>
    </ligand>
</feature>
<feature type="binding site" evidence="5">
    <location>
        <position position="241"/>
    </location>
    <ligand>
        <name>Fe cation</name>
        <dbReference type="ChEBI" id="CHEBI:24875"/>
        <note>catalytic</note>
    </ligand>
</feature>
<evidence type="ECO:0000256" key="5">
    <source>
        <dbReference type="PIRSR" id="PIRSR604574-2"/>
    </source>
</evidence>
<dbReference type="InterPro" id="IPR005123">
    <property type="entry name" value="Oxoglu/Fe-dep_dioxygenase_dom"/>
</dbReference>